<organism evidence="2 3">
    <name type="scientific">Rhizophagus irregularis (strain DAOM 181602 / DAOM 197198 / MUCL 43194)</name>
    <name type="common">Arbuscular mycorrhizal fungus</name>
    <name type="synonym">Glomus intraradices</name>
    <dbReference type="NCBI Taxonomy" id="747089"/>
    <lineage>
        <taxon>Eukaryota</taxon>
        <taxon>Fungi</taxon>
        <taxon>Fungi incertae sedis</taxon>
        <taxon>Mucoromycota</taxon>
        <taxon>Glomeromycotina</taxon>
        <taxon>Glomeromycetes</taxon>
        <taxon>Glomerales</taxon>
        <taxon>Glomeraceae</taxon>
        <taxon>Rhizophagus</taxon>
    </lineage>
</organism>
<protein>
    <submittedName>
        <fullName evidence="2">Uncharacterized protein</fullName>
    </submittedName>
</protein>
<feature type="region of interest" description="Disordered" evidence="1">
    <location>
        <begin position="1"/>
        <end position="22"/>
    </location>
</feature>
<reference evidence="2 3" key="2">
    <citation type="journal article" date="2018" name="New Phytol.">
        <title>High intraspecific genome diversity in the model arbuscular mycorrhizal symbiont Rhizophagus irregularis.</title>
        <authorList>
            <person name="Chen E.C.H."/>
            <person name="Morin E."/>
            <person name="Beaudet D."/>
            <person name="Noel J."/>
            <person name="Yildirir G."/>
            <person name="Ndikumana S."/>
            <person name="Charron P."/>
            <person name="St-Onge C."/>
            <person name="Giorgi J."/>
            <person name="Kruger M."/>
            <person name="Marton T."/>
            <person name="Ropars J."/>
            <person name="Grigoriev I.V."/>
            <person name="Hainaut M."/>
            <person name="Henrissat B."/>
            <person name="Roux C."/>
            <person name="Martin F."/>
            <person name="Corradi N."/>
        </authorList>
    </citation>
    <scope>NUCLEOTIDE SEQUENCE [LARGE SCALE GENOMIC DNA]</scope>
    <source>
        <strain evidence="2 3">DAOM 197198</strain>
    </source>
</reference>
<proteinExistence type="predicted"/>
<evidence type="ECO:0000313" key="3">
    <source>
        <dbReference type="Proteomes" id="UP000018888"/>
    </source>
</evidence>
<dbReference type="Proteomes" id="UP000018888">
    <property type="component" value="Unassembled WGS sequence"/>
</dbReference>
<dbReference type="EMBL" id="AUPC02000587">
    <property type="protein sequence ID" value="POG57989.1"/>
    <property type="molecule type" value="Genomic_DNA"/>
</dbReference>
<reference evidence="2 3" key="1">
    <citation type="journal article" date="2013" name="Proc. Natl. Acad. Sci. U.S.A.">
        <title>Genome of an arbuscular mycorrhizal fungus provides insight into the oldest plant symbiosis.</title>
        <authorList>
            <person name="Tisserant E."/>
            <person name="Malbreil M."/>
            <person name="Kuo A."/>
            <person name="Kohler A."/>
            <person name="Symeonidi A."/>
            <person name="Balestrini R."/>
            <person name="Charron P."/>
            <person name="Duensing N."/>
            <person name="Frei Dit Frey N."/>
            <person name="Gianinazzi-Pearson V."/>
            <person name="Gilbert L.B."/>
            <person name="Handa Y."/>
            <person name="Herr J.R."/>
            <person name="Hijri M."/>
            <person name="Koul R."/>
            <person name="Kawaguchi M."/>
            <person name="Krajinski F."/>
            <person name="Lammers P.J."/>
            <person name="Masclaux F.G."/>
            <person name="Murat C."/>
            <person name="Morin E."/>
            <person name="Ndikumana S."/>
            <person name="Pagni M."/>
            <person name="Petitpierre D."/>
            <person name="Requena N."/>
            <person name="Rosikiewicz P."/>
            <person name="Riley R."/>
            <person name="Saito K."/>
            <person name="San Clemente H."/>
            <person name="Shapiro H."/>
            <person name="van Tuinen D."/>
            <person name="Becard G."/>
            <person name="Bonfante P."/>
            <person name="Paszkowski U."/>
            <person name="Shachar-Hill Y.Y."/>
            <person name="Tuskan G.A."/>
            <person name="Young P.W."/>
            <person name="Sanders I.R."/>
            <person name="Henrissat B."/>
            <person name="Rensing S.A."/>
            <person name="Grigoriev I.V."/>
            <person name="Corradi N."/>
            <person name="Roux C."/>
            <person name="Martin F."/>
        </authorList>
    </citation>
    <scope>NUCLEOTIDE SEQUENCE [LARGE SCALE GENOMIC DNA]</scope>
    <source>
        <strain evidence="2 3">DAOM 197198</strain>
    </source>
</reference>
<evidence type="ECO:0000313" key="2">
    <source>
        <dbReference type="EMBL" id="POG57989.1"/>
    </source>
</evidence>
<keyword evidence="3" id="KW-1185">Reference proteome</keyword>
<gene>
    <name evidence="2" type="ORF">GLOIN_2v1791022</name>
</gene>
<evidence type="ECO:0000256" key="1">
    <source>
        <dbReference type="SAM" id="MobiDB-lite"/>
    </source>
</evidence>
<feature type="compositionally biased region" description="Basic and acidic residues" evidence="1">
    <location>
        <begin position="1"/>
        <end position="20"/>
    </location>
</feature>
<accession>A0A2P4NXX6</accession>
<dbReference type="VEuPathDB" id="FungiDB:RhiirFUN_001863"/>
<comment type="caution">
    <text evidence="2">The sequence shown here is derived from an EMBL/GenBank/DDBJ whole genome shotgun (WGS) entry which is preliminary data.</text>
</comment>
<sequence length="208" mass="24679">MRLFDEDSKGESDVNDKDVSPRLTKCKGNIRKKNATDETKKIDEDYDQIDKIDKLRIKQSKIKWEKTLEKWGKLKTIAKYKNEILNSELLEDLFYYNFTYELDWNKSLFFVSNLNNYCKQQTCDQDSLKHSEICIRCEKEFEDWDHILGDFDQAAIVRNVNIAVTSILFEKSSILLGKTRECKLLRGVYNNGFNKITNDKEEKKMIFR</sequence>
<dbReference type="AlphaFoldDB" id="A0A2P4NXX6"/>
<name>A0A2P4NXX6_RHIID</name>